<evidence type="ECO:0000256" key="12">
    <source>
        <dbReference type="SAM" id="MobiDB-lite"/>
    </source>
</evidence>
<evidence type="ECO:0000259" key="14">
    <source>
        <dbReference type="PROSITE" id="PS50846"/>
    </source>
</evidence>
<dbReference type="CDD" id="cd00371">
    <property type="entry name" value="HMA"/>
    <property type="match status" value="2"/>
</dbReference>
<dbReference type="InterPro" id="IPR018303">
    <property type="entry name" value="ATPase_P-typ_P_site"/>
</dbReference>
<gene>
    <name evidence="15" type="ORF">CTHT_0043360</name>
</gene>
<feature type="compositionally biased region" description="Polar residues" evidence="12">
    <location>
        <begin position="1750"/>
        <end position="1774"/>
    </location>
</feature>
<protein>
    <submittedName>
        <fullName evidence="15">Copper-exporting ATPase-like protein</fullName>
    </submittedName>
</protein>
<evidence type="ECO:0000256" key="5">
    <source>
        <dbReference type="ARBA" id="ARBA00022723"/>
    </source>
</evidence>
<feature type="compositionally biased region" description="Polar residues" evidence="12">
    <location>
        <begin position="274"/>
        <end position="285"/>
    </location>
</feature>
<keyword evidence="6" id="KW-0547">Nucleotide-binding</keyword>
<dbReference type="PROSITE" id="PS00154">
    <property type="entry name" value="ATPASE_E1_E2"/>
    <property type="match status" value="1"/>
</dbReference>
<dbReference type="SUPFAM" id="SSF81665">
    <property type="entry name" value="Calcium ATPase, transmembrane domain M"/>
    <property type="match status" value="1"/>
</dbReference>
<dbReference type="RefSeq" id="XP_006694735.1">
    <property type="nucleotide sequence ID" value="XM_006694672.1"/>
</dbReference>
<evidence type="ECO:0000256" key="13">
    <source>
        <dbReference type="SAM" id="Phobius"/>
    </source>
</evidence>
<dbReference type="FunFam" id="2.70.150.10:FF:000068">
    <property type="entry name" value="Copper resistance-associated P-type ATPase"/>
    <property type="match status" value="1"/>
</dbReference>
<dbReference type="InterPro" id="IPR059000">
    <property type="entry name" value="ATPase_P-type_domA"/>
</dbReference>
<keyword evidence="7" id="KW-0067">ATP-binding</keyword>
<feature type="region of interest" description="Disordered" evidence="12">
    <location>
        <begin position="238"/>
        <end position="286"/>
    </location>
</feature>
<dbReference type="InterPro" id="IPR027256">
    <property type="entry name" value="P-typ_ATPase_IB"/>
</dbReference>
<dbReference type="GO" id="GO:0016020">
    <property type="term" value="C:membrane"/>
    <property type="evidence" value="ECO:0007669"/>
    <property type="project" value="UniProtKB-SubCell"/>
</dbReference>
<dbReference type="InterPro" id="IPR017969">
    <property type="entry name" value="Heavy-metal-associated_CS"/>
</dbReference>
<evidence type="ECO:0000313" key="15">
    <source>
        <dbReference type="EMBL" id="EGS19850.1"/>
    </source>
</evidence>
<dbReference type="InterPro" id="IPR036412">
    <property type="entry name" value="HAD-like_sf"/>
</dbReference>
<evidence type="ECO:0000256" key="10">
    <source>
        <dbReference type="ARBA" id="ARBA00023136"/>
    </source>
</evidence>
<dbReference type="InterPro" id="IPR006121">
    <property type="entry name" value="HMA_dom"/>
</dbReference>
<feature type="transmembrane region" description="Helical" evidence="13">
    <location>
        <begin position="651"/>
        <end position="670"/>
    </location>
</feature>
<evidence type="ECO:0000256" key="9">
    <source>
        <dbReference type="ARBA" id="ARBA00022989"/>
    </source>
</evidence>
<feature type="region of interest" description="Disordered" evidence="12">
    <location>
        <begin position="1909"/>
        <end position="1967"/>
    </location>
</feature>
<keyword evidence="5" id="KW-0479">Metal-binding</keyword>
<dbReference type="eggNOG" id="KOG0207">
    <property type="taxonomic scope" value="Eukaryota"/>
</dbReference>
<keyword evidence="8" id="KW-1278">Translocase</keyword>
<dbReference type="SUPFAM" id="SSF55008">
    <property type="entry name" value="HMA, heavy metal-associated domain"/>
    <property type="match status" value="2"/>
</dbReference>
<dbReference type="Gene3D" id="3.30.70.100">
    <property type="match status" value="2"/>
</dbReference>
<dbReference type="eggNOG" id="KOG4765">
    <property type="taxonomic scope" value="Eukaryota"/>
</dbReference>
<dbReference type="SMR" id="G0S8T9"/>
<dbReference type="InterPro" id="IPR012935">
    <property type="entry name" value="NuBaID_N"/>
</dbReference>
<dbReference type="InterPro" id="IPR036163">
    <property type="entry name" value="HMA_dom_sf"/>
</dbReference>
<dbReference type="InterPro" id="IPR044492">
    <property type="entry name" value="P_typ_ATPase_HD_dom"/>
</dbReference>
<keyword evidence="4 13" id="KW-0812">Transmembrane</keyword>
<feature type="region of interest" description="Disordered" evidence="12">
    <location>
        <begin position="1381"/>
        <end position="1435"/>
    </location>
</feature>
<evidence type="ECO:0000256" key="1">
    <source>
        <dbReference type="ARBA" id="ARBA00004123"/>
    </source>
</evidence>
<dbReference type="InterPro" id="IPR023298">
    <property type="entry name" value="ATPase_P-typ_TM_dom_sf"/>
</dbReference>
<feature type="transmembrane region" description="Helical" evidence="13">
    <location>
        <begin position="601"/>
        <end position="625"/>
    </location>
</feature>
<dbReference type="SFLD" id="SFLDG00002">
    <property type="entry name" value="C1.7:_P-type_atpase_like"/>
    <property type="match status" value="1"/>
</dbReference>
<evidence type="ECO:0000256" key="8">
    <source>
        <dbReference type="ARBA" id="ARBA00022967"/>
    </source>
</evidence>
<evidence type="ECO:0000256" key="2">
    <source>
        <dbReference type="ARBA" id="ARBA00004141"/>
    </source>
</evidence>
<name>G0S8T9_CHATD</name>
<dbReference type="CDD" id="cd02094">
    <property type="entry name" value="P-type_ATPase_Cu-like"/>
    <property type="match status" value="1"/>
</dbReference>
<feature type="transmembrane region" description="Helical" evidence="13">
    <location>
        <begin position="905"/>
        <end position="930"/>
    </location>
</feature>
<dbReference type="PROSITE" id="PS50846">
    <property type="entry name" value="HMA_2"/>
    <property type="match status" value="2"/>
</dbReference>
<dbReference type="SFLD" id="SFLDF00027">
    <property type="entry name" value="p-type_atpase"/>
    <property type="match status" value="1"/>
</dbReference>
<comment type="subcellular location">
    <subcellularLocation>
        <location evidence="2">Membrane</location>
        <topology evidence="2">Multi-pass membrane protein</topology>
    </subcellularLocation>
    <subcellularLocation>
        <location evidence="1">Nucleus</location>
    </subcellularLocation>
</comment>
<evidence type="ECO:0000256" key="7">
    <source>
        <dbReference type="ARBA" id="ARBA00022840"/>
    </source>
</evidence>
<dbReference type="HOGENOM" id="CLU_001771_0_2_1"/>
<evidence type="ECO:0000256" key="6">
    <source>
        <dbReference type="ARBA" id="ARBA00022741"/>
    </source>
</evidence>
<evidence type="ECO:0000256" key="3">
    <source>
        <dbReference type="ARBA" id="ARBA00006024"/>
    </source>
</evidence>
<dbReference type="PANTHER" id="PTHR43520:SF32">
    <property type="entry name" value="COPPER RESISTANCE P-TYPE ATPASE (EUROFUNG)"/>
    <property type="match status" value="1"/>
</dbReference>
<dbReference type="Pfam" id="PF08600">
    <property type="entry name" value="NuBaID_C"/>
    <property type="match status" value="1"/>
</dbReference>
<dbReference type="Pfam" id="PF00122">
    <property type="entry name" value="E1-E2_ATPase"/>
    <property type="match status" value="1"/>
</dbReference>
<dbReference type="PANTHER" id="PTHR43520">
    <property type="entry name" value="ATP7, ISOFORM B"/>
    <property type="match status" value="1"/>
</dbReference>
<dbReference type="PROSITE" id="PS01047">
    <property type="entry name" value="HMA_1"/>
    <property type="match status" value="2"/>
</dbReference>
<keyword evidence="11" id="KW-0539">Nucleus</keyword>
<dbReference type="Pfam" id="PF00702">
    <property type="entry name" value="Hydrolase"/>
    <property type="match status" value="1"/>
</dbReference>
<feature type="region of interest" description="Disordered" evidence="12">
    <location>
        <begin position="29"/>
        <end position="55"/>
    </location>
</feature>
<accession>G0S8T9</accession>
<feature type="transmembrane region" description="Helical" evidence="13">
    <location>
        <begin position="1315"/>
        <end position="1337"/>
    </location>
</feature>
<dbReference type="FunFam" id="3.30.70.100:FF:000001">
    <property type="entry name" value="ATPase copper transporting beta"/>
    <property type="match status" value="2"/>
</dbReference>
<dbReference type="KEGG" id="cthr:CTHT_0043360"/>
<feature type="compositionally biased region" description="Polar residues" evidence="12">
    <location>
        <begin position="1517"/>
        <end position="1529"/>
    </location>
</feature>
<reference evidence="15 16" key="1">
    <citation type="journal article" date="2011" name="Cell">
        <title>Insight into structure and assembly of the nuclear pore complex by utilizing the genome of a eukaryotic thermophile.</title>
        <authorList>
            <person name="Amlacher S."/>
            <person name="Sarges P."/>
            <person name="Flemming D."/>
            <person name="van Noort V."/>
            <person name="Kunze R."/>
            <person name="Devos D.P."/>
            <person name="Arumugam M."/>
            <person name="Bork P."/>
            <person name="Hurt E."/>
        </authorList>
    </citation>
    <scope>NUCLEOTIDE SEQUENCE [LARGE SCALE GENOMIC DNA]</scope>
    <source>
        <strain evidence="16">DSM 1495 / CBS 144.50 / IMI 039719</strain>
    </source>
</reference>
<dbReference type="PRINTS" id="PR00119">
    <property type="entry name" value="CATATPASE"/>
</dbReference>
<dbReference type="Gene3D" id="2.70.150.10">
    <property type="entry name" value="Calcium-transporting ATPase, cytoplasmic transduction domain A"/>
    <property type="match status" value="1"/>
</dbReference>
<dbReference type="Gene3D" id="3.40.1110.10">
    <property type="entry name" value="Calcium-transporting ATPase, cytoplasmic domain N"/>
    <property type="match status" value="1"/>
</dbReference>
<dbReference type="OrthoDB" id="432719at2759"/>
<sequence>MGRHTSTAATPAPWSGVLGSFKSRRAFGISRTGRSSSTPEASASSSQRTQPTLSTATTNIATTSFLLGNFHCPTCAHAIQQVVRNAYPSSPSSTQDPVTTSTSVTAGVTPGTAVVRWVSPNLVTSVVTVEHLAQAGVIPTLRRALEDAGFDVVAVTTDSPEAEELRQDAEDTEINNIAETQLHQPASAFTNINAGAVASSMAVLTRWFAPSSSPGGRMSRDQRARVHLENCEQCRAAAATSATTSGTEEDKTAIDETFSSATAPRDSETDASGERTSPINSSTSPVPIHVTVQRQPEVQHLQQQQSARPIDKNGLYRAFLAIAGMTCASCAHGITNSLNSLPWVSSATVSLLSHSAVVDVTDREKAEQELVDVVEGLGYECALLELEPLSQPSEGQREKEGNEEARKANGWEVGLAIGGMTCASCVKTVEEELRKREGVREVVVSLLTNSAKVIVEDRALAEQLVQVVEEMGYDCTLDSVTPIIEDVSESAKSTSDNEEESIPPRTIEVHITGLYCTQCPSRIITTLERGFPRHNLQIISPPTLASPLLKLTYTPQPPKFTIRTLLAAIESTSPNFRATLHHPPTLEERSKQLAKQHRWQILIRIILTALIAVPTFVIGIVYMTLLPSHKRHTDPSVAWLMSPWKSGLSRAQIILFALATPVYFFGADLFHRRAVKEILRLWRGPRRPPLKERFLRFGSMNTLMSLGTTVAYVSSVGQMVAAGVEKPEKVDEGNFYFDSVVFLTLFLLLGRWIESVSKARTGDAVEGLVKLKPSTAILVEGYTSSESDGEKFPSVEEDTVVQADLLDQGDVIRILSGSSPPADGVILRGTTVFDESSLTGESRPVPKQPGDPVYAGTVNAGSTPILARVTGAAGRSMLDQIVRVVKEGQTRRAPIEQIADVLTSYFVPVVTALAVVTWVVWLVLGLAGAIPRDWLASGHDMDVDMSGNSMNNHNMASTVRSFGSNGGRGGWVAFSLQFAIAVFVVACPCGLALAAPTAIFVGSGLAARYGVLAKGGGEAFEKASRVGVVVFDKTGTLTVGGEPKVTDFEVFAEDEEEILAALRVVEENSSHPVAKAIVAFCAAKTSSRANITSLEELPGRGICATLSTNVELAVGNESLLSSMSIPVPQQILNTLGQWQSEAKSTALVAIRRGSDSPWTVSAALAITDPIRPEAPRVLHTLQHTLGLRVWMLSGDNPRTARAVASRLGIPLDQVLAGVLPTGKADAIKQIQASVRAQRSPSKVSTRGAKGMVAMVGDGINDSPALATADVGVAVGSGADVAISSADFVLVKSHLDAVVDLLDLSKTVFNRIRINFAWAVVYNMVALPVAAGVLYPVVSGGKHVKLDPVWASLAMALSSISVVMSSLALRVRIRGIGFRPRKRQAQAVEGQKQGPLSHRERLSAACGSTRGSTTLQSQPRSPHSHSPLGCNSSHKNYDMNSAVKRKFNALLQGITSRPDGTPDRDRSSLAEYSSLDDMPSPPSFLSSSRGIITPDNATASELKKRRLGGAATATTATPMKSDTSILQPSPASIRSVTGSLTTTTTVSNITLRRWTSTPNASTTSIPGSLKEGMPPPPRYCPSDRDQLIRRLATFQELTEWTPKPDRVNEIEWAKRGWTCSGKEKVKCVLCGAELAVKVNRKEVDGKEVAVLIASEIEEAVIEKYASLIVDAHKADCLWRKKGCDGSLLRLPYPNNKLVLQDLRQRYDELCERSTFLPYEFSIRLPDGLDIDTVISYLPPNFFTEPPPKQPAASSDATKTNTSANTSKPSDPTSSTINRSALALALLGWQSLTHPTLHTPIPNSASCHTCLRRLGLWMFKPREIDPSTKEVIVPAPMSHLDPVREHRFFCPWRNPATQKNPGLQRKLDPSKGEREMPAWEVVLAGLRNEAFIRGKVDGNRARSGTLATVAGETLAEPRTPDRRPVASSGATPRIAGTNQEGEDESVLGEGDSTVTGSVVDEEEAKRKKDMDVMSRLRRVKSLFNAKGGKLKKGGSFELQAAIEDT</sequence>
<comment type="similarity">
    <text evidence="3">Belongs to the cation transport ATPase (P-type) (TC 3.A.3) family. Type IB subfamily.</text>
</comment>
<feature type="region of interest" description="Disordered" evidence="12">
    <location>
        <begin position="1850"/>
        <end position="1870"/>
    </location>
</feature>
<feature type="region of interest" description="Disordered" evidence="12">
    <location>
        <begin position="1744"/>
        <end position="1774"/>
    </location>
</feature>
<dbReference type="STRING" id="759272.G0S8T9"/>
<evidence type="ECO:0000256" key="4">
    <source>
        <dbReference type="ARBA" id="ARBA00022692"/>
    </source>
</evidence>
<organism evidence="16">
    <name type="scientific">Chaetomium thermophilum (strain DSM 1495 / CBS 144.50 / IMI 039719)</name>
    <name type="common">Thermochaetoides thermophila</name>
    <dbReference type="NCBI Taxonomy" id="759272"/>
    <lineage>
        <taxon>Eukaryota</taxon>
        <taxon>Fungi</taxon>
        <taxon>Dikarya</taxon>
        <taxon>Ascomycota</taxon>
        <taxon>Pezizomycotina</taxon>
        <taxon>Sordariomycetes</taxon>
        <taxon>Sordariomycetidae</taxon>
        <taxon>Sordariales</taxon>
        <taxon>Chaetomiaceae</taxon>
        <taxon>Thermochaetoides</taxon>
    </lineage>
</organism>
<keyword evidence="16" id="KW-1185">Reference proteome</keyword>
<dbReference type="Proteomes" id="UP000008066">
    <property type="component" value="Unassembled WGS sequence"/>
</dbReference>
<feature type="compositionally biased region" description="Low complexity" evidence="12">
    <location>
        <begin position="35"/>
        <end position="55"/>
    </location>
</feature>
<feature type="transmembrane region" description="Helical" evidence="13">
    <location>
        <begin position="978"/>
        <end position="1001"/>
    </location>
</feature>
<feature type="domain" description="HMA" evidence="14">
    <location>
        <begin position="411"/>
        <end position="476"/>
    </location>
</feature>
<feature type="transmembrane region" description="Helical" evidence="13">
    <location>
        <begin position="735"/>
        <end position="753"/>
    </location>
</feature>
<proteinExistence type="inferred from homology"/>
<dbReference type="InterPro" id="IPR023299">
    <property type="entry name" value="ATPase_P-typ_cyto_dom_N"/>
</dbReference>
<dbReference type="GO" id="GO:0005507">
    <property type="term" value="F:copper ion binding"/>
    <property type="evidence" value="ECO:0007669"/>
    <property type="project" value="TreeGrafter"/>
</dbReference>
<dbReference type="GO" id="GO:0055070">
    <property type="term" value="P:copper ion homeostasis"/>
    <property type="evidence" value="ECO:0007669"/>
    <property type="project" value="TreeGrafter"/>
</dbReference>
<dbReference type="NCBIfam" id="TIGR01525">
    <property type="entry name" value="ATPase-IB_hvy"/>
    <property type="match status" value="1"/>
</dbReference>
<keyword evidence="9 13" id="KW-1133">Transmembrane helix</keyword>
<dbReference type="SUPFAM" id="SSF81653">
    <property type="entry name" value="Calcium ATPase, transduction domain A"/>
    <property type="match status" value="1"/>
</dbReference>
<dbReference type="GO" id="GO:0043682">
    <property type="term" value="F:P-type divalent copper transporter activity"/>
    <property type="evidence" value="ECO:0007669"/>
    <property type="project" value="TreeGrafter"/>
</dbReference>
<feature type="transmembrane region" description="Helical" evidence="13">
    <location>
        <begin position="694"/>
        <end position="715"/>
    </location>
</feature>
<dbReference type="NCBIfam" id="TIGR01494">
    <property type="entry name" value="ATPase_P-type"/>
    <property type="match status" value="1"/>
</dbReference>
<dbReference type="GO" id="GO:0005634">
    <property type="term" value="C:nucleus"/>
    <property type="evidence" value="ECO:0007669"/>
    <property type="project" value="UniProtKB-SubCell"/>
</dbReference>
<dbReference type="Pfam" id="PF00403">
    <property type="entry name" value="HMA"/>
    <property type="match status" value="2"/>
</dbReference>
<feature type="domain" description="HMA" evidence="14">
    <location>
        <begin position="316"/>
        <end position="382"/>
    </location>
</feature>
<dbReference type="InterPro" id="IPR023214">
    <property type="entry name" value="HAD_sf"/>
</dbReference>
<dbReference type="InterPro" id="IPR008250">
    <property type="entry name" value="ATPase_P-typ_transduc_dom_A_sf"/>
</dbReference>
<feature type="region of interest" description="Disordered" evidence="12">
    <location>
        <begin position="1453"/>
        <end position="1491"/>
    </location>
</feature>
<dbReference type="GO" id="GO:0008270">
    <property type="term" value="F:zinc ion binding"/>
    <property type="evidence" value="ECO:0007669"/>
    <property type="project" value="InterPro"/>
</dbReference>
<dbReference type="InterPro" id="IPR001757">
    <property type="entry name" value="P_typ_ATPase"/>
</dbReference>
<feature type="compositionally biased region" description="Low complexity" evidence="12">
    <location>
        <begin position="1415"/>
        <end position="1426"/>
    </location>
</feature>
<keyword evidence="10 13" id="KW-0472">Membrane</keyword>
<evidence type="ECO:0000256" key="11">
    <source>
        <dbReference type="ARBA" id="ARBA00023242"/>
    </source>
</evidence>
<dbReference type="Pfam" id="PF07967">
    <property type="entry name" value="zf-C3HC"/>
    <property type="match status" value="1"/>
</dbReference>
<feature type="compositionally biased region" description="Polar residues" evidence="12">
    <location>
        <begin position="1482"/>
        <end position="1491"/>
    </location>
</feature>
<dbReference type="GeneID" id="18258374"/>
<dbReference type="InterPro" id="IPR013909">
    <property type="entry name" value="NuBaID_C"/>
</dbReference>
<dbReference type="EMBL" id="GL988043">
    <property type="protein sequence ID" value="EGS19850.1"/>
    <property type="molecule type" value="Genomic_DNA"/>
</dbReference>
<dbReference type="Gene3D" id="3.40.50.1000">
    <property type="entry name" value="HAD superfamily/HAD-like"/>
    <property type="match status" value="1"/>
</dbReference>
<dbReference type="SUPFAM" id="SSF56784">
    <property type="entry name" value="HAD-like"/>
    <property type="match status" value="1"/>
</dbReference>
<dbReference type="GO" id="GO:0005524">
    <property type="term" value="F:ATP binding"/>
    <property type="evidence" value="ECO:0007669"/>
    <property type="project" value="UniProtKB-KW"/>
</dbReference>
<dbReference type="GO" id="GO:0016887">
    <property type="term" value="F:ATP hydrolysis activity"/>
    <property type="evidence" value="ECO:0007669"/>
    <property type="project" value="InterPro"/>
</dbReference>
<evidence type="ECO:0000313" key="16">
    <source>
        <dbReference type="Proteomes" id="UP000008066"/>
    </source>
</evidence>
<dbReference type="SFLD" id="SFLDS00003">
    <property type="entry name" value="Haloacid_Dehalogenase"/>
    <property type="match status" value="1"/>
</dbReference>
<feature type="region of interest" description="Disordered" evidence="12">
    <location>
        <begin position="1509"/>
        <end position="1529"/>
    </location>
</feature>